<dbReference type="InterPro" id="IPR018720">
    <property type="entry name" value="DUF2249"/>
</dbReference>
<sequence>MTNTPYNTDQPVAIVDLRSLPRPERHVLVFRQYDALHPGECFELINDHDPQGLLYQFQQAVPGQFSWTYRIPGPVDWHVLVGKEALEESQRRDDCCGGGCG</sequence>
<evidence type="ECO:0000313" key="2">
    <source>
        <dbReference type="EMBL" id="SOC07113.1"/>
    </source>
</evidence>
<evidence type="ECO:0000313" key="3">
    <source>
        <dbReference type="Proteomes" id="UP000219331"/>
    </source>
</evidence>
<keyword evidence="3" id="KW-1185">Reference proteome</keyword>
<dbReference type="Proteomes" id="UP000219331">
    <property type="component" value="Unassembled WGS sequence"/>
</dbReference>
<name>A0A285SLU8_9HYPH</name>
<dbReference type="AlphaFoldDB" id="A0A285SLU8"/>
<dbReference type="STRING" id="538381.GCA_001696535_01996"/>
<dbReference type="Pfam" id="PF10006">
    <property type="entry name" value="DUF2249"/>
    <property type="match status" value="1"/>
</dbReference>
<gene>
    <name evidence="2" type="ORF">SAMN05421512_105295</name>
</gene>
<accession>A0A285SLU8</accession>
<proteinExistence type="predicted"/>
<dbReference type="RefSeq" id="WP_083206177.1">
    <property type="nucleotide sequence ID" value="NZ_MBQE01000002.1"/>
</dbReference>
<feature type="domain" description="DUF2249" evidence="1">
    <location>
        <begin position="15"/>
        <end position="82"/>
    </location>
</feature>
<protein>
    <submittedName>
        <fullName evidence="2">Uncharacterized conserved protein, DUF2249 family</fullName>
    </submittedName>
</protein>
<dbReference type="EMBL" id="OBML01000005">
    <property type="protein sequence ID" value="SOC07113.1"/>
    <property type="molecule type" value="Genomic_DNA"/>
</dbReference>
<dbReference type="OrthoDB" id="8451629at2"/>
<reference evidence="2 3" key="1">
    <citation type="submission" date="2017-08" db="EMBL/GenBank/DDBJ databases">
        <authorList>
            <person name="de Groot N.N."/>
        </authorList>
    </citation>
    <scope>NUCLEOTIDE SEQUENCE [LARGE SCALE GENOMIC DNA]</scope>
    <source>
        <strain evidence="2 3">USBA 352</strain>
    </source>
</reference>
<evidence type="ECO:0000259" key="1">
    <source>
        <dbReference type="Pfam" id="PF10006"/>
    </source>
</evidence>
<organism evidence="2 3">
    <name type="scientific">Stappia indica</name>
    <dbReference type="NCBI Taxonomy" id="538381"/>
    <lineage>
        <taxon>Bacteria</taxon>
        <taxon>Pseudomonadati</taxon>
        <taxon>Pseudomonadota</taxon>
        <taxon>Alphaproteobacteria</taxon>
        <taxon>Hyphomicrobiales</taxon>
        <taxon>Stappiaceae</taxon>
        <taxon>Stappia</taxon>
    </lineage>
</organism>